<feature type="transmembrane region" description="Helical" evidence="7">
    <location>
        <begin position="7"/>
        <end position="26"/>
    </location>
</feature>
<feature type="transmembrane region" description="Helical" evidence="7">
    <location>
        <begin position="104"/>
        <end position="125"/>
    </location>
</feature>
<evidence type="ECO:0000256" key="2">
    <source>
        <dbReference type="ARBA" id="ARBA00022448"/>
    </source>
</evidence>
<keyword evidence="2 7" id="KW-0813">Transport</keyword>
<keyword evidence="6 7" id="KW-0472">Membrane</keyword>
<dbReference type="PANTHER" id="PTHR43744">
    <property type="entry name" value="ABC TRANSPORTER PERMEASE PROTEIN MG189-RELATED-RELATED"/>
    <property type="match status" value="1"/>
</dbReference>
<evidence type="ECO:0000256" key="3">
    <source>
        <dbReference type="ARBA" id="ARBA00022475"/>
    </source>
</evidence>
<sequence length="273" mass="29770">MNVRRVVVHVALAAAVVVTLLPYLYLVTGTFKSPGEIFQLPLQLLPDSPTFAHYRDLFNSELIPFARQMLNSAVIATLTTALVVSVSASVGWGFAKYDFPLRSLLFVVLLATLTLPLQVALVPLFSMMVSLNWLDTFQGVVLPSGASAFGAFFVRQAMLAVPDEMVQAARIDGASEFRIFLTMGVPLARGALSVLAVLTFLGSWNDFLWPSIVLRSPERQTYPVGLANLVGFYNTEYGMILAGSFLVTVPIIVLFVAGRRHILDNLMIGSVKS</sequence>
<evidence type="ECO:0000256" key="4">
    <source>
        <dbReference type="ARBA" id="ARBA00022692"/>
    </source>
</evidence>
<dbReference type="InterPro" id="IPR035906">
    <property type="entry name" value="MetI-like_sf"/>
</dbReference>
<dbReference type="EMBL" id="JACBZH010000001">
    <property type="protein sequence ID" value="NYH88317.1"/>
    <property type="molecule type" value="Genomic_DNA"/>
</dbReference>
<dbReference type="InterPro" id="IPR000515">
    <property type="entry name" value="MetI-like"/>
</dbReference>
<keyword evidence="3" id="KW-1003">Cell membrane</keyword>
<keyword evidence="10" id="KW-1185">Reference proteome</keyword>
<feature type="domain" description="ABC transmembrane type-1" evidence="8">
    <location>
        <begin position="69"/>
        <end position="258"/>
    </location>
</feature>
<evidence type="ECO:0000259" key="8">
    <source>
        <dbReference type="PROSITE" id="PS50928"/>
    </source>
</evidence>
<dbReference type="GO" id="GO:0055085">
    <property type="term" value="P:transmembrane transport"/>
    <property type="evidence" value="ECO:0007669"/>
    <property type="project" value="InterPro"/>
</dbReference>
<evidence type="ECO:0000313" key="10">
    <source>
        <dbReference type="Proteomes" id="UP000579605"/>
    </source>
</evidence>
<dbReference type="Proteomes" id="UP000579605">
    <property type="component" value="Unassembled WGS sequence"/>
</dbReference>
<name>A0A852Z4L6_9ACTN</name>
<dbReference type="AlphaFoldDB" id="A0A852Z4L6"/>
<feature type="transmembrane region" description="Helical" evidence="7">
    <location>
        <begin position="137"/>
        <end position="158"/>
    </location>
</feature>
<comment type="subcellular location">
    <subcellularLocation>
        <location evidence="1 7">Cell membrane</location>
        <topology evidence="1 7">Multi-pass membrane protein</topology>
    </subcellularLocation>
</comment>
<accession>A0A852Z4L6</accession>
<gene>
    <name evidence="9" type="ORF">F4554_000955</name>
</gene>
<comment type="caution">
    <text evidence="9">The sequence shown here is derived from an EMBL/GenBank/DDBJ whole genome shotgun (WGS) entry which is preliminary data.</text>
</comment>
<evidence type="ECO:0000256" key="1">
    <source>
        <dbReference type="ARBA" id="ARBA00004651"/>
    </source>
</evidence>
<dbReference type="Pfam" id="PF00528">
    <property type="entry name" value="BPD_transp_1"/>
    <property type="match status" value="1"/>
</dbReference>
<dbReference type="PROSITE" id="PS50928">
    <property type="entry name" value="ABC_TM1"/>
    <property type="match status" value="1"/>
</dbReference>
<proteinExistence type="inferred from homology"/>
<dbReference type="Gene3D" id="1.10.3720.10">
    <property type="entry name" value="MetI-like"/>
    <property type="match status" value="1"/>
</dbReference>
<dbReference type="CDD" id="cd06261">
    <property type="entry name" value="TM_PBP2"/>
    <property type="match status" value="1"/>
</dbReference>
<feature type="transmembrane region" description="Helical" evidence="7">
    <location>
        <begin position="69"/>
        <end position="92"/>
    </location>
</feature>
<dbReference type="RefSeq" id="WP_179786234.1">
    <property type="nucleotide sequence ID" value="NZ_BAAARR010000022.1"/>
</dbReference>
<keyword evidence="5 7" id="KW-1133">Transmembrane helix</keyword>
<evidence type="ECO:0000256" key="6">
    <source>
        <dbReference type="ARBA" id="ARBA00023136"/>
    </source>
</evidence>
<organism evidence="9 10">
    <name type="scientific">Actinopolymorpha rutila</name>
    <dbReference type="NCBI Taxonomy" id="446787"/>
    <lineage>
        <taxon>Bacteria</taxon>
        <taxon>Bacillati</taxon>
        <taxon>Actinomycetota</taxon>
        <taxon>Actinomycetes</taxon>
        <taxon>Propionibacteriales</taxon>
        <taxon>Actinopolymorphaceae</taxon>
        <taxon>Actinopolymorpha</taxon>
    </lineage>
</organism>
<comment type="similarity">
    <text evidence="7">Belongs to the binding-protein-dependent transport system permease family.</text>
</comment>
<feature type="transmembrane region" description="Helical" evidence="7">
    <location>
        <begin position="179"/>
        <end position="201"/>
    </location>
</feature>
<evidence type="ECO:0000256" key="7">
    <source>
        <dbReference type="RuleBase" id="RU363032"/>
    </source>
</evidence>
<reference evidence="9 10" key="1">
    <citation type="submission" date="2020-07" db="EMBL/GenBank/DDBJ databases">
        <title>Sequencing the genomes of 1000 actinobacteria strains.</title>
        <authorList>
            <person name="Klenk H.-P."/>
        </authorList>
    </citation>
    <scope>NUCLEOTIDE SEQUENCE [LARGE SCALE GENOMIC DNA]</scope>
    <source>
        <strain evidence="9 10">DSM 18448</strain>
    </source>
</reference>
<dbReference type="PANTHER" id="PTHR43744:SF12">
    <property type="entry name" value="ABC TRANSPORTER PERMEASE PROTEIN MG189-RELATED"/>
    <property type="match status" value="1"/>
</dbReference>
<evidence type="ECO:0000256" key="5">
    <source>
        <dbReference type="ARBA" id="ARBA00022989"/>
    </source>
</evidence>
<dbReference type="SUPFAM" id="SSF161098">
    <property type="entry name" value="MetI-like"/>
    <property type="match status" value="1"/>
</dbReference>
<keyword evidence="4 7" id="KW-0812">Transmembrane</keyword>
<evidence type="ECO:0000313" key="9">
    <source>
        <dbReference type="EMBL" id="NYH88317.1"/>
    </source>
</evidence>
<dbReference type="GO" id="GO:0005886">
    <property type="term" value="C:plasma membrane"/>
    <property type="evidence" value="ECO:0007669"/>
    <property type="project" value="UniProtKB-SubCell"/>
</dbReference>
<protein>
    <submittedName>
        <fullName evidence="9">ABC-type glycerol-3-phosphate transport system permease component</fullName>
    </submittedName>
</protein>
<feature type="transmembrane region" description="Helical" evidence="7">
    <location>
        <begin position="237"/>
        <end position="257"/>
    </location>
</feature>